<feature type="domain" description="ABC3 transporter permease C-terminal" evidence="8">
    <location>
        <begin position="267"/>
        <end position="398"/>
    </location>
</feature>
<dbReference type="Pfam" id="PF12704">
    <property type="entry name" value="MacB_PCD"/>
    <property type="match status" value="1"/>
</dbReference>
<comment type="caution">
    <text evidence="10">The sequence shown here is derived from an EMBL/GenBank/DDBJ whole genome shotgun (WGS) entry which is preliminary data.</text>
</comment>
<evidence type="ECO:0000256" key="6">
    <source>
        <dbReference type="ARBA" id="ARBA00023136"/>
    </source>
</evidence>
<reference evidence="10 11" key="1">
    <citation type="submission" date="2019-09" db="EMBL/GenBank/DDBJ databases">
        <title>Flavobacterium sp. nov., isolated from glacier ice.</title>
        <authorList>
            <person name="Liu Q."/>
        </authorList>
    </citation>
    <scope>NUCLEOTIDE SEQUENCE [LARGE SCALE GENOMIC DNA]</scope>
    <source>
        <strain evidence="10 11">NBRC 112527</strain>
    </source>
</reference>
<evidence type="ECO:0000256" key="1">
    <source>
        <dbReference type="ARBA" id="ARBA00004651"/>
    </source>
</evidence>
<dbReference type="OrthoDB" id="9784014at2"/>
<dbReference type="AlphaFoldDB" id="A0A7J5AJY4"/>
<evidence type="ECO:0000256" key="5">
    <source>
        <dbReference type="ARBA" id="ARBA00022989"/>
    </source>
</evidence>
<evidence type="ECO:0000256" key="3">
    <source>
        <dbReference type="ARBA" id="ARBA00022475"/>
    </source>
</evidence>
<dbReference type="InterPro" id="IPR003838">
    <property type="entry name" value="ABC3_permease_C"/>
</dbReference>
<name>A0A7J5AJY4_9FLAO</name>
<accession>A0A7J5AJY4</accession>
<organism evidence="10 11">
    <name type="scientific">Flavobacterium luteum</name>
    <dbReference type="NCBI Taxonomy" id="2026654"/>
    <lineage>
        <taxon>Bacteria</taxon>
        <taxon>Pseudomonadati</taxon>
        <taxon>Bacteroidota</taxon>
        <taxon>Flavobacteriia</taxon>
        <taxon>Flavobacteriales</taxon>
        <taxon>Flavobacteriaceae</taxon>
        <taxon>Flavobacterium</taxon>
    </lineage>
</organism>
<keyword evidence="6 7" id="KW-0472">Membrane</keyword>
<dbReference type="GO" id="GO:0098797">
    <property type="term" value="C:plasma membrane protein complex"/>
    <property type="evidence" value="ECO:0007669"/>
    <property type="project" value="TreeGrafter"/>
</dbReference>
<evidence type="ECO:0000259" key="8">
    <source>
        <dbReference type="Pfam" id="PF02687"/>
    </source>
</evidence>
<dbReference type="Proteomes" id="UP000490922">
    <property type="component" value="Unassembled WGS sequence"/>
</dbReference>
<proteinExistence type="inferred from homology"/>
<keyword evidence="4 7" id="KW-0812">Transmembrane</keyword>
<protein>
    <submittedName>
        <fullName evidence="10">ABC transporter permease</fullName>
    </submittedName>
</protein>
<gene>
    <name evidence="10" type="ORF">F6464_01190</name>
</gene>
<evidence type="ECO:0000256" key="4">
    <source>
        <dbReference type="ARBA" id="ARBA00022692"/>
    </source>
</evidence>
<evidence type="ECO:0000313" key="11">
    <source>
        <dbReference type="Proteomes" id="UP000490922"/>
    </source>
</evidence>
<feature type="transmembrane region" description="Helical" evidence="7">
    <location>
        <begin position="370"/>
        <end position="391"/>
    </location>
</feature>
<feature type="transmembrane region" description="Helical" evidence="7">
    <location>
        <begin position="263"/>
        <end position="287"/>
    </location>
</feature>
<comment type="similarity">
    <text evidence="2">Belongs to the ABC-4 integral membrane protein family. LolC/E subfamily.</text>
</comment>
<evidence type="ECO:0000256" key="2">
    <source>
        <dbReference type="ARBA" id="ARBA00005236"/>
    </source>
</evidence>
<comment type="subcellular location">
    <subcellularLocation>
        <location evidence="1">Cell membrane</location>
        <topology evidence="1">Multi-pass membrane protein</topology>
    </subcellularLocation>
</comment>
<dbReference type="InterPro" id="IPR025857">
    <property type="entry name" value="MacB_PCD"/>
</dbReference>
<keyword evidence="11" id="KW-1185">Reference proteome</keyword>
<evidence type="ECO:0000256" key="7">
    <source>
        <dbReference type="SAM" id="Phobius"/>
    </source>
</evidence>
<dbReference type="RefSeq" id="WP_151105921.1">
    <property type="nucleotide sequence ID" value="NZ_WAEM01000001.1"/>
</dbReference>
<dbReference type="Pfam" id="PF02687">
    <property type="entry name" value="FtsX"/>
    <property type="match status" value="1"/>
</dbReference>
<sequence length="404" mass="45409">MIAKLIWRNLWRNSRRTLITMASIAFAVLFAILMKSFQDGVFNNLIKNVVGYYTGYVQIHQKGYWEEQVLDNSFTNNTALSNVIKQNPQIKNAIPRLETFVLASKGNTTKGCLLVGTDTEKENELTHLKSKLKSGNYFQNKDNEVLVAEGLSSRLNLNVSDTIVLFGQGYHGIMAAGKYRIKGILSLASPAMNNSFVYLPLKATQSFLSAENQLTSISLGIDNPKNMDVIVKNMRKKMGEDYEIMSWQKMMPEIANHIKADGYSFYVFSGILYLIIGFGLFGTLLMMTTERKYEFGMLLAIGMKKSKLATILLGETIMITFLGILFGIVLSLPLVIYLNQKPVKLTGEIAKTYEQFGFEAIFPTTVDSAIFINQSLIVLIIAMFIGMYPLWHVSNLNPIKAMKK</sequence>
<evidence type="ECO:0000313" key="10">
    <source>
        <dbReference type="EMBL" id="KAB1157728.1"/>
    </source>
</evidence>
<keyword evidence="5 7" id="KW-1133">Transmembrane helix</keyword>
<feature type="domain" description="MacB-like periplasmic core" evidence="9">
    <location>
        <begin position="17"/>
        <end position="235"/>
    </location>
</feature>
<evidence type="ECO:0000259" key="9">
    <source>
        <dbReference type="Pfam" id="PF12704"/>
    </source>
</evidence>
<feature type="transmembrane region" description="Helical" evidence="7">
    <location>
        <begin position="308"/>
        <end position="338"/>
    </location>
</feature>
<dbReference type="PANTHER" id="PTHR30489:SF0">
    <property type="entry name" value="LIPOPROTEIN-RELEASING SYSTEM TRANSMEMBRANE PROTEIN LOLE"/>
    <property type="match status" value="1"/>
</dbReference>
<dbReference type="EMBL" id="WAEM01000001">
    <property type="protein sequence ID" value="KAB1157728.1"/>
    <property type="molecule type" value="Genomic_DNA"/>
</dbReference>
<dbReference type="GO" id="GO:0044874">
    <property type="term" value="P:lipoprotein localization to outer membrane"/>
    <property type="evidence" value="ECO:0007669"/>
    <property type="project" value="TreeGrafter"/>
</dbReference>
<dbReference type="InterPro" id="IPR051447">
    <property type="entry name" value="Lipoprotein-release_system"/>
</dbReference>
<keyword evidence="3" id="KW-1003">Cell membrane</keyword>
<dbReference type="PANTHER" id="PTHR30489">
    <property type="entry name" value="LIPOPROTEIN-RELEASING SYSTEM TRANSMEMBRANE PROTEIN LOLE"/>
    <property type="match status" value="1"/>
</dbReference>